<keyword evidence="2 3" id="KW-0067">ATP-binding</keyword>
<dbReference type="Gene3D" id="1.10.510.10">
    <property type="entry name" value="Transferase(Phosphotransferase) domain 1"/>
    <property type="match status" value="1"/>
</dbReference>
<dbReference type="GO" id="GO:0005524">
    <property type="term" value="F:ATP binding"/>
    <property type="evidence" value="ECO:0007669"/>
    <property type="project" value="UniProtKB-UniRule"/>
</dbReference>
<dbReference type="InterPro" id="IPR017441">
    <property type="entry name" value="Protein_kinase_ATP_BS"/>
</dbReference>
<dbReference type="OrthoDB" id="4062651at2759"/>
<evidence type="ECO:0000256" key="3">
    <source>
        <dbReference type="PROSITE-ProRule" id="PRU10141"/>
    </source>
</evidence>
<dbReference type="InterPro" id="IPR000719">
    <property type="entry name" value="Prot_kinase_dom"/>
</dbReference>
<sequence length="376" mass="41648">MRYTKVAVLGSGQFGIVYKAIDIDAGKLLVVKILQQPDQAANELWRQSVYYALKREVETLSRISHGWDGPLVEIFMGLKEGNLRSLVNNGTVLSITDLAHCVFHQMLQALDCLAVHEIVHRDVKPENILYTSLPGAQYHFQLGDFGLCNRTVSAVTSVGTPLYMAPEVPEKGNQTHMVDVWSLFVTMAWTLDVEGFHLKSEKFVSIQEVHQAISSAALKIEIIQEMARVDPHQRASAAQMLLKCFDGNGLVTPGHRITPIDLAKAETKASTALLQAPRPAAMCQGFCHAPKASNKFPDRCRVLKPRALRHKQAGRILRPTSANRIDFPPGGAHCSARLIHLASRPAFVYGREFQDKTSHFPAGVLVSQMEENKPTE</sequence>
<dbReference type="PROSITE" id="PS00107">
    <property type="entry name" value="PROTEIN_KINASE_ATP"/>
    <property type="match status" value="1"/>
</dbReference>
<reference evidence="7" key="1">
    <citation type="journal article" date="2015" name="Genome Announc.">
        <title>Draft genome sequence of the fungus Penicillium brasilianum MG11.</title>
        <authorList>
            <person name="Horn F."/>
            <person name="Linde J."/>
            <person name="Mattern D.J."/>
            <person name="Walther G."/>
            <person name="Guthke R."/>
            <person name="Brakhage A.A."/>
            <person name="Valiante V."/>
        </authorList>
    </citation>
    <scope>NUCLEOTIDE SEQUENCE [LARGE SCALE GENOMIC DNA]</scope>
    <source>
        <strain evidence="7">MG11</strain>
    </source>
</reference>
<keyword evidence="4" id="KW-0808">Transferase</keyword>
<dbReference type="SUPFAM" id="SSF56112">
    <property type="entry name" value="Protein kinase-like (PK-like)"/>
    <property type="match status" value="1"/>
</dbReference>
<dbReference type="PROSITE" id="PS00108">
    <property type="entry name" value="PROTEIN_KINASE_ST"/>
    <property type="match status" value="1"/>
</dbReference>
<dbReference type="CDD" id="cd00180">
    <property type="entry name" value="PKc"/>
    <property type="match status" value="1"/>
</dbReference>
<evidence type="ECO:0000313" key="6">
    <source>
        <dbReference type="EMBL" id="CEJ62749.1"/>
    </source>
</evidence>
<feature type="domain" description="Protein kinase" evidence="5">
    <location>
        <begin position="3"/>
        <end position="251"/>
    </location>
</feature>
<keyword evidence="4" id="KW-0723">Serine/threonine-protein kinase</keyword>
<proteinExistence type="inferred from homology"/>
<dbReference type="PANTHER" id="PTHR44167">
    <property type="entry name" value="OVARIAN-SPECIFIC SERINE/THREONINE-PROTEIN KINASE LOK-RELATED"/>
    <property type="match status" value="1"/>
</dbReference>
<dbReference type="Proteomes" id="UP000042958">
    <property type="component" value="Unassembled WGS sequence"/>
</dbReference>
<dbReference type="GO" id="GO:0005634">
    <property type="term" value="C:nucleus"/>
    <property type="evidence" value="ECO:0007669"/>
    <property type="project" value="TreeGrafter"/>
</dbReference>
<evidence type="ECO:0000256" key="2">
    <source>
        <dbReference type="ARBA" id="ARBA00022840"/>
    </source>
</evidence>
<organism evidence="6 7">
    <name type="scientific">Penicillium brasilianum</name>
    <dbReference type="NCBI Taxonomy" id="104259"/>
    <lineage>
        <taxon>Eukaryota</taxon>
        <taxon>Fungi</taxon>
        <taxon>Dikarya</taxon>
        <taxon>Ascomycota</taxon>
        <taxon>Pezizomycotina</taxon>
        <taxon>Eurotiomycetes</taxon>
        <taxon>Eurotiomycetidae</taxon>
        <taxon>Eurotiales</taxon>
        <taxon>Aspergillaceae</taxon>
        <taxon>Penicillium</taxon>
    </lineage>
</organism>
<evidence type="ECO:0000313" key="7">
    <source>
        <dbReference type="Proteomes" id="UP000042958"/>
    </source>
</evidence>
<evidence type="ECO:0000256" key="1">
    <source>
        <dbReference type="ARBA" id="ARBA00022741"/>
    </source>
</evidence>
<name>A0A0F7U196_PENBI</name>
<dbReference type="SMART" id="SM00220">
    <property type="entry name" value="S_TKc"/>
    <property type="match status" value="1"/>
</dbReference>
<accession>A0A0F7U196</accession>
<dbReference type="Gene3D" id="3.30.200.20">
    <property type="entry name" value="Phosphorylase Kinase, domain 1"/>
    <property type="match status" value="1"/>
</dbReference>
<dbReference type="PANTHER" id="PTHR44167:SF24">
    <property type="entry name" value="SERINE_THREONINE-PROTEIN KINASE CHK2"/>
    <property type="match status" value="1"/>
</dbReference>
<evidence type="ECO:0000256" key="4">
    <source>
        <dbReference type="RuleBase" id="RU000304"/>
    </source>
</evidence>
<dbReference type="STRING" id="104259.A0A0F7U196"/>
<dbReference type="AlphaFoldDB" id="A0A0F7U196"/>
<dbReference type="EMBL" id="CDHK01000022">
    <property type="protein sequence ID" value="CEJ62749.1"/>
    <property type="molecule type" value="Genomic_DNA"/>
</dbReference>
<protein>
    <recommendedName>
        <fullName evidence="5">Protein kinase domain-containing protein</fullName>
    </recommendedName>
</protein>
<keyword evidence="7" id="KW-1185">Reference proteome</keyword>
<keyword evidence="1 3" id="KW-0547">Nucleotide-binding</keyword>
<evidence type="ECO:0000259" key="5">
    <source>
        <dbReference type="PROSITE" id="PS50011"/>
    </source>
</evidence>
<gene>
    <name evidence="6" type="ORF">PMG11_11240</name>
</gene>
<dbReference type="Pfam" id="PF00069">
    <property type="entry name" value="Pkinase"/>
    <property type="match status" value="1"/>
</dbReference>
<dbReference type="InterPro" id="IPR008271">
    <property type="entry name" value="Ser/Thr_kinase_AS"/>
</dbReference>
<dbReference type="GO" id="GO:0005737">
    <property type="term" value="C:cytoplasm"/>
    <property type="evidence" value="ECO:0007669"/>
    <property type="project" value="TreeGrafter"/>
</dbReference>
<dbReference type="PROSITE" id="PS50011">
    <property type="entry name" value="PROTEIN_KINASE_DOM"/>
    <property type="match status" value="1"/>
</dbReference>
<feature type="binding site" evidence="3">
    <location>
        <position position="32"/>
    </location>
    <ligand>
        <name>ATP</name>
        <dbReference type="ChEBI" id="CHEBI:30616"/>
    </ligand>
</feature>
<dbReference type="InterPro" id="IPR011009">
    <property type="entry name" value="Kinase-like_dom_sf"/>
</dbReference>
<dbReference type="GO" id="GO:0004674">
    <property type="term" value="F:protein serine/threonine kinase activity"/>
    <property type="evidence" value="ECO:0007669"/>
    <property type="project" value="UniProtKB-KW"/>
</dbReference>
<dbReference type="GO" id="GO:0044773">
    <property type="term" value="P:mitotic DNA damage checkpoint signaling"/>
    <property type="evidence" value="ECO:0007669"/>
    <property type="project" value="TreeGrafter"/>
</dbReference>
<comment type="similarity">
    <text evidence="4">Belongs to the protein kinase superfamily.</text>
</comment>
<keyword evidence="4" id="KW-0418">Kinase</keyword>